<dbReference type="VEuPathDB" id="TriTrypDB:BSAL_58770"/>
<organism evidence="2 3">
    <name type="scientific">Bodo saltans</name>
    <name type="common">Flagellated protozoan</name>
    <dbReference type="NCBI Taxonomy" id="75058"/>
    <lineage>
        <taxon>Eukaryota</taxon>
        <taxon>Discoba</taxon>
        <taxon>Euglenozoa</taxon>
        <taxon>Kinetoplastea</taxon>
        <taxon>Metakinetoplastina</taxon>
        <taxon>Eubodonida</taxon>
        <taxon>Bodonidae</taxon>
        <taxon>Bodo</taxon>
    </lineage>
</organism>
<feature type="region of interest" description="Disordered" evidence="1">
    <location>
        <begin position="97"/>
        <end position="255"/>
    </location>
</feature>
<keyword evidence="3" id="KW-1185">Reference proteome</keyword>
<proteinExistence type="predicted"/>
<dbReference type="Proteomes" id="UP000051952">
    <property type="component" value="Unassembled WGS sequence"/>
</dbReference>
<evidence type="ECO:0000313" key="3">
    <source>
        <dbReference type="Proteomes" id="UP000051952"/>
    </source>
</evidence>
<dbReference type="EMBL" id="CYKH01000236">
    <property type="protein sequence ID" value="CUI12362.1"/>
    <property type="molecule type" value="Genomic_DNA"/>
</dbReference>
<protein>
    <submittedName>
        <fullName evidence="2">Uncharacterized protein</fullName>
    </submittedName>
</protein>
<sequence>MSIEEDDLWISSVTAPRSDHQLNAFAPGFVPADHTTAIEESAEHPQMVMPAAMGGAGFYYAPQQFIPVPVQAPMMYYPAPQSQMVAVQTPQGVMMMPMPVQPMQQPQPAPPPPPPAYHNQHGGSHYGSKPPPKYNNNYSNDGYHNNSNGFHHNNPPSHRGGGGGYQGPNSHNPSSSSRGGRGAGRVPYHPVIFPNPKSPPQTVVTVVKAPPSHRGAKGLIPIDGFDDDFDHSLQRHSSTHNDSTHSNPYDVSPNNTSMLDAPAVLDDGAGGDDAAESPGNVTCEVEAENSPLERENTEVAPIMEEVATAPTIVRPTDATTTMGFDDAPKTSPLKVVLADEPVLASAEKSPSSTTSPSKISPSIVDEVEVACDTDIRSPPRSVDAAILSPPLNAGPRPPMGIDGEEGASILPRPVAPSGILPFPPPAMGSNPANPIFVIPARCTSKNLEGKTTFKCPYCNQQGFLSEYVLRSHLRARHTSDASFLVRSSLTQLILPYLRDFLAVDGPVSGGSASVKDAIDFLPEDIRADIRDATHFEAITTKDDDFVVFEYTPDELKLHRITSDVAVAGELRIALIDAPYVRRDTDRSVGVVA</sequence>
<evidence type="ECO:0000313" key="2">
    <source>
        <dbReference type="EMBL" id="CUI12362.1"/>
    </source>
</evidence>
<dbReference type="AlphaFoldDB" id="A0A0S4KE09"/>
<feature type="compositionally biased region" description="Low complexity" evidence="1">
    <location>
        <begin position="134"/>
        <end position="149"/>
    </location>
</feature>
<evidence type="ECO:0000256" key="1">
    <source>
        <dbReference type="SAM" id="MobiDB-lite"/>
    </source>
</evidence>
<feature type="compositionally biased region" description="Pro residues" evidence="1">
    <location>
        <begin position="105"/>
        <end position="116"/>
    </location>
</feature>
<name>A0A0S4KE09_BODSA</name>
<gene>
    <name evidence="2" type="ORF">BSAL_58770</name>
</gene>
<reference evidence="3" key="1">
    <citation type="submission" date="2015-09" db="EMBL/GenBank/DDBJ databases">
        <authorList>
            <consortium name="Pathogen Informatics"/>
        </authorList>
    </citation>
    <scope>NUCLEOTIDE SEQUENCE [LARGE SCALE GENOMIC DNA]</scope>
    <source>
        <strain evidence="3">Lake Konstanz</strain>
    </source>
</reference>
<accession>A0A0S4KE09</accession>